<dbReference type="STRING" id="693979.Bache_1310"/>
<dbReference type="SUPFAM" id="SSF140931">
    <property type="entry name" value="Fic-like"/>
    <property type="match status" value="1"/>
</dbReference>
<proteinExistence type="predicted"/>
<dbReference type="PANTHER" id="PTHR13504">
    <property type="entry name" value="FIDO DOMAIN-CONTAINING PROTEIN DDB_G0283145"/>
    <property type="match status" value="1"/>
</dbReference>
<evidence type="ECO:0000313" key="5">
    <source>
        <dbReference type="Proteomes" id="UP000008630"/>
    </source>
</evidence>
<dbReference type="InterPro" id="IPR040198">
    <property type="entry name" value="Fido_containing"/>
</dbReference>
<feature type="binding site" evidence="2">
    <location>
        <begin position="400"/>
        <end position="407"/>
    </location>
    <ligand>
        <name>ATP</name>
        <dbReference type="ChEBI" id="CHEBI:30616"/>
    </ligand>
</feature>
<feature type="active site" evidence="1">
    <location>
        <position position="396"/>
    </location>
</feature>
<dbReference type="RefSeq" id="WP_013546911.1">
    <property type="nucleotide sequence ID" value="NC_014933.1"/>
</dbReference>
<dbReference type="Proteomes" id="UP000008630">
    <property type="component" value="Chromosome"/>
</dbReference>
<dbReference type="EMBL" id="CP002352">
    <property type="protein sequence ID" value="ADV43317.1"/>
    <property type="molecule type" value="Genomic_DNA"/>
</dbReference>
<accession>E6SU16</accession>
<dbReference type="Gene3D" id="1.10.3290.10">
    <property type="entry name" value="Fido-like domain"/>
    <property type="match status" value="1"/>
</dbReference>
<gene>
    <name evidence="4" type="ordered locus">Bache_1310</name>
</gene>
<sequence>MEKNLRIQLQELLFSSSDKAESKRIAKLVKEGVIRKIAPKIYTSNLTDQPENIIRRNIFILLGKLYPQAVISHRSAFEFKPTPGGHIFLTYSYTKNISLPGITIHLMEGKGGMPEDTPFIEGLYLSRPERAFLENMQVSRKQGDESKTLPQQTIEEKLEIIIRTNGETAINELRDKSREVASALNMESEFEKLNTIISALLATHPAQILKSPLAAARAFGEPYDPGRYELFGILFAALQQMEFRSYPDKNITECAYRNFAFFESYFSNYIEGTEFEVKDAQRIIETNQPMEARNEDSHDVLGTFYIVSNKREMSIVPKSAEELIQILQSRHRIMLSARQSKKPGMFKMQNNRAGNTNFVDFTLVKGTLLKGFEYYQALRTPFAKALFIMFMISEIHPFNDGNGRIARVMMNAELSAANESKIIIPTVFRNDYLLSLRKLTRQNDPNVYINAMLKVQKFSSALYGEDLNAMKAFLYEMNAFADPEENILNLNKLADSL</sequence>
<dbReference type="GO" id="GO:0005524">
    <property type="term" value="F:ATP binding"/>
    <property type="evidence" value="ECO:0007669"/>
    <property type="project" value="UniProtKB-KW"/>
</dbReference>
<dbReference type="Pfam" id="PF02661">
    <property type="entry name" value="Fic"/>
    <property type="match status" value="1"/>
</dbReference>
<evidence type="ECO:0000256" key="2">
    <source>
        <dbReference type="PIRSR" id="PIRSR640198-2"/>
    </source>
</evidence>
<dbReference type="PANTHER" id="PTHR13504:SF38">
    <property type="entry name" value="FIDO DOMAIN-CONTAINING PROTEIN"/>
    <property type="match status" value="1"/>
</dbReference>
<feature type="domain" description="Fido" evidence="3">
    <location>
        <begin position="322"/>
        <end position="454"/>
    </location>
</feature>
<dbReference type="HOGENOM" id="CLU_047521_0_0_10"/>
<dbReference type="PROSITE" id="PS51459">
    <property type="entry name" value="FIDO"/>
    <property type="match status" value="1"/>
</dbReference>
<dbReference type="AlphaFoldDB" id="E6SU16"/>
<dbReference type="eggNOG" id="COG3177">
    <property type="taxonomic scope" value="Bacteria"/>
</dbReference>
<dbReference type="PATRIC" id="fig|693979.3.peg.1391"/>
<evidence type="ECO:0000256" key="1">
    <source>
        <dbReference type="PIRSR" id="PIRSR640198-1"/>
    </source>
</evidence>
<reference evidence="4 5" key="2">
    <citation type="journal article" date="2011" name="Stand. Genomic Sci.">
        <title>Complete genome sequence of Bacteroides helcogenes type strain (P 36-108).</title>
        <authorList>
            <person name="Pati A."/>
            <person name="Gronow S."/>
            <person name="Zeytun A."/>
            <person name="Lapidus A."/>
            <person name="Nolan M."/>
            <person name="Hammon N."/>
            <person name="Deshpande S."/>
            <person name="Cheng J.F."/>
            <person name="Tapia R."/>
            <person name="Han C."/>
            <person name="Goodwin L."/>
            <person name="Pitluck S."/>
            <person name="Liolios K."/>
            <person name="Pagani I."/>
            <person name="Ivanova N."/>
            <person name="Mavromatis K."/>
            <person name="Chen A."/>
            <person name="Palaniappan K."/>
            <person name="Land M."/>
            <person name="Hauser L."/>
            <person name="Chang Y.J."/>
            <person name="Jeffries C.D."/>
            <person name="Detter J.C."/>
            <person name="Brambilla E."/>
            <person name="Rohde M."/>
            <person name="Goker M."/>
            <person name="Woyke T."/>
            <person name="Bristow J."/>
            <person name="Eisen J.A."/>
            <person name="Markowitz V."/>
            <person name="Hugenholtz P."/>
            <person name="Kyrpides N.C."/>
            <person name="Klenk H.P."/>
            <person name="Lucas S."/>
        </authorList>
    </citation>
    <scope>NUCLEOTIDE SEQUENCE [LARGE SCALE GENOMIC DNA]</scope>
    <source>
        <strain evidence="5">ATCC 35417 / DSM 20613 / JCM 6297 / CCUG 15421 / P 36-108</strain>
    </source>
</reference>
<reference key="1">
    <citation type="submission" date="2010-11" db="EMBL/GenBank/DDBJ databases">
        <title>The complete genome of Bacteroides helcogenes P 36-108.</title>
        <authorList>
            <consortium name="US DOE Joint Genome Institute (JGI-PGF)"/>
            <person name="Lucas S."/>
            <person name="Copeland A."/>
            <person name="Lapidus A."/>
            <person name="Bruce D."/>
            <person name="Goodwin L."/>
            <person name="Pitluck S."/>
            <person name="Kyrpides N."/>
            <person name="Mavromatis K."/>
            <person name="Ivanova N."/>
            <person name="Zeytun A."/>
            <person name="Brettin T."/>
            <person name="Detter J.C."/>
            <person name="Tapia R."/>
            <person name="Han C."/>
            <person name="Land M."/>
            <person name="Hauser L."/>
            <person name="Markowitz V."/>
            <person name="Cheng J.-F."/>
            <person name="Hugenholtz P."/>
            <person name="Woyke T."/>
            <person name="Wu D."/>
            <person name="Gronow S."/>
            <person name="Wellnitz S."/>
            <person name="Brambilla E."/>
            <person name="Klenk H.-P."/>
            <person name="Eisen J.A."/>
        </authorList>
    </citation>
    <scope>NUCLEOTIDE SEQUENCE</scope>
    <source>
        <strain>P 36-108</strain>
    </source>
</reference>
<dbReference type="InterPro" id="IPR003812">
    <property type="entry name" value="Fido"/>
</dbReference>
<keyword evidence="2" id="KW-0547">Nucleotide-binding</keyword>
<dbReference type="InterPro" id="IPR036597">
    <property type="entry name" value="Fido-like_dom_sf"/>
</dbReference>
<keyword evidence="2" id="KW-0067">ATP-binding</keyword>
<evidence type="ECO:0000259" key="3">
    <source>
        <dbReference type="PROSITE" id="PS51459"/>
    </source>
</evidence>
<name>E6SU16_BACT6</name>
<organism evidence="4 5">
    <name type="scientific">Bacteroides helcogenes (strain ATCC 35417 / DSM 20613 / JCM 6297 / CCUG 15421 / P 36-108)</name>
    <dbReference type="NCBI Taxonomy" id="693979"/>
    <lineage>
        <taxon>Bacteria</taxon>
        <taxon>Pseudomonadati</taxon>
        <taxon>Bacteroidota</taxon>
        <taxon>Bacteroidia</taxon>
        <taxon>Bacteroidales</taxon>
        <taxon>Bacteroidaceae</taxon>
        <taxon>Bacteroides</taxon>
    </lineage>
</organism>
<evidence type="ECO:0000313" key="4">
    <source>
        <dbReference type="EMBL" id="ADV43317.1"/>
    </source>
</evidence>
<dbReference type="OrthoDB" id="9814400at2"/>
<keyword evidence="5" id="KW-1185">Reference proteome</keyword>
<dbReference type="KEGG" id="bhl:Bache_1310"/>
<protein>
    <submittedName>
        <fullName evidence="4">Filamentation induced by cAMP protein Fic</fullName>
    </submittedName>
</protein>